<gene>
    <name evidence="6" type="ORF">CWE09_12640</name>
</gene>
<dbReference type="AlphaFoldDB" id="A0A432W3Q5"/>
<proteinExistence type="predicted"/>
<organism evidence="6 7">
    <name type="scientific">Aliidiomarina minuta</name>
    <dbReference type="NCBI Taxonomy" id="880057"/>
    <lineage>
        <taxon>Bacteria</taxon>
        <taxon>Pseudomonadati</taxon>
        <taxon>Pseudomonadota</taxon>
        <taxon>Gammaproteobacteria</taxon>
        <taxon>Alteromonadales</taxon>
        <taxon>Idiomarinaceae</taxon>
        <taxon>Aliidiomarina</taxon>
    </lineage>
</organism>
<evidence type="ECO:0000313" key="6">
    <source>
        <dbReference type="EMBL" id="RUO23990.1"/>
    </source>
</evidence>
<protein>
    <submittedName>
        <fullName evidence="6">Patatin family protein</fullName>
    </submittedName>
</protein>
<feature type="short sequence motif" description="GXSXG" evidence="4">
    <location>
        <begin position="42"/>
        <end position="46"/>
    </location>
</feature>
<keyword evidence="1 4" id="KW-0378">Hydrolase</keyword>
<dbReference type="InterPro" id="IPR050301">
    <property type="entry name" value="NTE"/>
</dbReference>
<keyword evidence="3 4" id="KW-0443">Lipid metabolism</keyword>
<evidence type="ECO:0000259" key="5">
    <source>
        <dbReference type="PROSITE" id="PS51635"/>
    </source>
</evidence>
<reference evidence="6 7" key="1">
    <citation type="journal article" date="2011" name="Front. Microbiol.">
        <title>Genomic signatures of strain selection and enhancement in Bacillus atrophaeus var. globigii, a historical biowarfare simulant.</title>
        <authorList>
            <person name="Gibbons H.S."/>
            <person name="Broomall S.M."/>
            <person name="McNew L.A."/>
            <person name="Daligault H."/>
            <person name="Chapman C."/>
            <person name="Bruce D."/>
            <person name="Karavis M."/>
            <person name="Krepps M."/>
            <person name="McGregor P.A."/>
            <person name="Hong C."/>
            <person name="Park K.H."/>
            <person name="Akmal A."/>
            <person name="Feldman A."/>
            <person name="Lin J.S."/>
            <person name="Chang W.E."/>
            <person name="Higgs B.W."/>
            <person name="Demirev P."/>
            <person name="Lindquist J."/>
            <person name="Liem A."/>
            <person name="Fochler E."/>
            <person name="Read T.D."/>
            <person name="Tapia R."/>
            <person name="Johnson S."/>
            <person name="Bishop-Lilly K.A."/>
            <person name="Detter C."/>
            <person name="Han C."/>
            <person name="Sozhamannan S."/>
            <person name="Rosenzweig C.N."/>
            <person name="Skowronski E.W."/>
        </authorList>
    </citation>
    <scope>NUCLEOTIDE SEQUENCE [LARGE SCALE GENOMIC DNA]</scope>
    <source>
        <strain evidence="6 7">MLST1</strain>
    </source>
</reference>
<keyword evidence="2 4" id="KW-0442">Lipid degradation</keyword>
<evidence type="ECO:0000256" key="4">
    <source>
        <dbReference type="PROSITE-ProRule" id="PRU01161"/>
    </source>
</evidence>
<dbReference type="GO" id="GO:0016042">
    <property type="term" value="P:lipid catabolic process"/>
    <property type="evidence" value="ECO:0007669"/>
    <property type="project" value="UniProtKB-UniRule"/>
</dbReference>
<feature type="short sequence motif" description="DGA/G" evidence="4">
    <location>
        <begin position="163"/>
        <end position="165"/>
    </location>
</feature>
<comment type="caution">
    <text evidence="6">The sequence shown here is derived from an EMBL/GenBank/DDBJ whole genome shotgun (WGS) entry which is preliminary data.</text>
</comment>
<dbReference type="Proteomes" id="UP000288293">
    <property type="component" value="Unassembled WGS sequence"/>
</dbReference>
<dbReference type="InterPro" id="IPR016035">
    <property type="entry name" value="Acyl_Trfase/lysoPLipase"/>
</dbReference>
<keyword evidence="7" id="KW-1185">Reference proteome</keyword>
<feature type="active site" description="Nucleophile" evidence="4">
    <location>
        <position position="44"/>
    </location>
</feature>
<name>A0A432W3Q5_9GAMM</name>
<dbReference type="RefSeq" id="WP_126804409.1">
    <property type="nucleotide sequence ID" value="NZ_PIPL01000003.1"/>
</dbReference>
<dbReference type="Pfam" id="PF19890">
    <property type="entry name" value="DUF6363"/>
    <property type="match status" value="1"/>
</dbReference>
<dbReference type="PANTHER" id="PTHR14226">
    <property type="entry name" value="NEUROPATHY TARGET ESTERASE/SWISS CHEESE D.MELANOGASTER"/>
    <property type="match status" value="1"/>
</dbReference>
<sequence length="288" mass="32058">METKQNKRALVIEGGAMRGIFAAGVLDAFIDADFFAYDFVIGVSAGSTNAIGYLAGDRGRSYQVLTDHALRKDFMNFKRYALGGHLCDVNWLWQASRRDIALNVEGYIARGIPLYVVTTSVKTGHPRYHKVDLDNLDQVFPASCAIPVFFKDHPAVDGEPMSDGGMGDSIPVLEAYKRGARDITVLRSVPLSYRKEPIRYPSMLKPLFAQHPRLLGAALRRQRKYAKAIAFIENPPSDCRVSQIAPPEEFPVSRFTRSIHKLDTGYEQGLNAASSYLQEKSCDLHEVS</sequence>
<dbReference type="InterPro" id="IPR045943">
    <property type="entry name" value="DUF6363"/>
</dbReference>
<dbReference type="InterPro" id="IPR037483">
    <property type="entry name" value="YjjU-like"/>
</dbReference>
<dbReference type="Pfam" id="PF01734">
    <property type="entry name" value="Patatin"/>
    <property type="match status" value="1"/>
</dbReference>
<dbReference type="PROSITE" id="PS51635">
    <property type="entry name" value="PNPLA"/>
    <property type="match status" value="1"/>
</dbReference>
<feature type="domain" description="PNPLA" evidence="5">
    <location>
        <begin position="10"/>
        <end position="176"/>
    </location>
</feature>
<dbReference type="InterPro" id="IPR002641">
    <property type="entry name" value="PNPLA_dom"/>
</dbReference>
<evidence type="ECO:0000256" key="1">
    <source>
        <dbReference type="ARBA" id="ARBA00022801"/>
    </source>
</evidence>
<dbReference type="EMBL" id="PIPL01000003">
    <property type="protein sequence ID" value="RUO23990.1"/>
    <property type="molecule type" value="Genomic_DNA"/>
</dbReference>
<dbReference type="OrthoDB" id="9802424at2"/>
<evidence type="ECO:0000256" key="3">
    <source>
        <dbReference type="ARBA" id="ARBA00023098"/>
    </source>
</evidence>
<feature type="active site" description="Proton acceptor" evidence="4">
    <location>
        <position position="163"/>
    </location>
</feature>
<dbReference type="CDD" id="cd07208">
    <property type="entry name" value="Pat_hypo_Ecoli_yjju_like"/>
    <property type="match status" value="1"/>
</dbReference>
<dbReference type="Gene3D" id="3.40.1090.10">
    <property type="entry name" value="Cytosolic phospholipase A2 catalytic domain"/>
    <property type="match status" value="2"/>
</dbReference>
<comment type="caution">
    <text evidence="4">Lacks conserved residue(s) required for the propagation of feature annotation.</text>
</comment>
<accession>A0A432W3Q5</accession>
<evidence type="ECO:0000313" key="7">
    <source>
        <dbReference type="Proteomes" id="UP000288293"/>
    </source>
</evidence>
<dbReference type="SUPFAM" id="SSF52151">
    <property type="entry name" value="FabD/lysophospholipase-like"/>
    <property type="match status" value="1"/>
</dbReference>
<dbReference type="PANTHER" id="PTHR14226:SF25">
    <property type="entry name" value="PHOSPHOESTERASE"/>
    <property type="match status" value="1"/>
</dbReference>
<evidence type="ECO:0000256" key="2">
    <source>
        <dbReference type="ARBA" id="ARBA00022963"/>
    </source>
</evidence>
<dbReference type="GO" id="GO:0016787">
    <property type="term" value="F:hydrolase activity"/>
    <property type="evidence" value="ECO:0007669"/>
    <property type="project" value="UniProtKB-UniRule"/>
</dbReference>